<dbReference type="RefSeq" id="WP_057740745.1">
    <property type="nucleotide sequence ID" value="NZ_JQBW01000007.1"/>
</dbReference>
<accession>A0A0R2I1A0</accession>
<evidence type="ECO:0000256" key="1">
    <source>
        <dbReference type="ARBA" id="ARBA00022729"/>
    </source>
</evidence>
<dbReference type="NCBIfam" id="TIGR01168">
    <property type="entry name" value="YSIRK_signal"/>
    <property type="match status" value="1"/>
</dbReference>
<dbReference type="InterPro" id="IPR005877">
    <property type="entry name" value="YSIRK_signal_dom"/>
</dbReference>
<comment type="caution">
    <text evidence="4">The sequence shown here is derived from an EMBL/GenBank/DDBJ whole genome shotgun (WGS) entry which is preliminary data.</text>
</comment>
<proteinExistence type="predicted"/>
<feature type="compositionally biased region" description="Basic and acidic residues" evidence="2">
    <location>
        <begin position="231"/>
        <end position="247"/>
    </location>
</feature>
<organism evidence="4 5">
    <name type="scientific">Limosilactobacillus secaliphilus</name>
    <dbReference type="NCBI Taxonomy" id="396268"/>
    <lineage>
        <taxon>Bacteria</taxon>
        <taxon>Bacillati</taxon>
        <taxon>Bacillota</taxon>
        <taxon>Bacilli</taxon>
        <taxon>Lactobacillales</taxon>
        <taxon>Lactobacillaceae</taxon>
        <taxon>Limosilactobacillus</taxon>
    </lineage>
</organism>
<feature type="region of interest" description="Disordered" evidence="2">
    <location>
        <begin position="201"/>
        <end position="254"/>
    </location>
</feature>
<evidence type="ECO:0000256" key="2">
    <source>
        <dbReference type="SAM" id="MobiDB-lite"/>
    </source>
</evidence>
<feature type="compositionally biased region" description="Low complexity" evidence="2">
    <location>
        <begin position="147"/>
        <end position="164"/>
    </location>
</feature>
<evidence type="ECO:0000259" key="3">
    <source>
        <dbReference type="Pfam" id="PF04650"/>
    </source>
</evidence>
<evidence type="ECO:0000313" key="5">
    <source>
        <dbReference type="Proteomes" id="UP000050934"/>
    </source>
</evidence>
<dbReference type="AlphaFoldDB" id="A0A0R2I1A0"/>
<gene>
    <name evidence="4" type="ORF">IV45_GL000275</name>
</gene>
<feature type="domain" description="YSIRK Gram-positive signal peptide" evidence="3">
    <location>
        <begin position="6"/>
        <end position="29"/>
    </location>
</feature>
<sequence>MFKSDKLPKYALRKLTVGVASVMIGMTIFSFGNPNFVKAATSNGDNPASDKSKSKSADDSINKKTLTLHTPGAHTSSTQSTTASSAAKSSAAHELSAASSADLTPASSANSAAQSQSTNADSQAIASANSEAKVDSAVNASSANSATSASSASASTAANDSTSVPASDKPMSATSKSAAKSVTLKKADSAASAAIKDVKNTNSEQAAHAEADQSATPASTSDTPQSTNSAKQDKQNETKLKSDHAEQKSASAAKVTLDSLTKDYMELKKQLPSMTEQERNTALTALKKEIAQLSAADQMKLASFIGTRETTPNLDSAKVTHLGIVKLTFSTEDQPAGWWTDKIDYKVPEGYELQYKWQNFLYPIGSNPSDTNDPMNYYDKNGIIVKLVNKSTGRTVDQKLFPVITLAVHKTYADYFNFAKNSDMKAFTHALEPGSVPGSDRQLAASPDMLTKMTIGDVTYTGQELVDAGILNNIVWSMAHNTPASSDGKEDWTTTAGITLIFNEKNKDGDPITSRQFNIDTTIRSAKGTAATFATTKGNNTWHTIDVGNGADDKGNANKGVRNANHLGRFNPTYTWLKDMPHVTPGMTAAQIIADHKLMQEDVSKLEAGPHTLYVLVSYSAETYKDGVATTRPDGYQIVKVQVNSLNQIIHVQAQSPVNIHAGQLDSDFDTDSAASHISAWYTDFDGQKKNLTIDPSQFGHNDYPIKSITWDQKPGSYVDPKSHKADNTKASIKVVYADSVSDHNVDQSIVTVNLDKATAKTGLEINGGATVDNSINSALQSRTSVDGSQVTRWQPSYE</sequence>
<feature type="region of interest" description="Disordered" evidence="2">
    <location>
        <begin position="147"/>
        <end position="186"/>
    </location>
</feature>
<dbReference type="OrthoDB" id="2278104at2"/>
<dbReference type="Pfam" id="PF04650">
    <property type="entry name" value="YSIRK_signal"/>
    <property type="match status" value="1"/>
</dbReference>
<protein>
    <submittedName>
        <fullName evidence="4">LPXTG-motif cell wall anchor domain protein</fullName>
    </submittedName>
</protein>
<feature type="compositionally biased region" description="Low complexity" evidence="2">
    <location>
        <begin position="172"/>
        <end position="186"/>
    </location>
</feature>
<keyword evidence="5" id="KW-1185">Reference proteome</keyword>
<feature type="compositionally biased region" description="Polar residues" evidence="2">
    <location>
        <begin position="213"/>
        <end position="230"/>
    </location>
</feature>
<evidence type="ECO:0000313" key="4">
    <source>
        <dbReference type="EMBL" id="KRN58944.1"/>
    </source>
</evidence>
<feature type="compositionally biased region" description="Basic and acidic residues" evidence="2">
    <location>
        <begin position="48"/>
        <end position="62"/>
    </location>
</feature>
<reference evidence="4 5" key="1">
    <citation type="journal article" date="2015" name="Genome Announc.">
        <title>Expanding the biotechnology potential of lactobacilli through comparative genomics of 213 strains and associated genera.</title>
        <authorList>
            <person name="Sun Z."/>
            <person name="Harris H.M."/>
            <person name="McCann A."/>
            <person name="Guo C."/>
            <person name="Argimon S."/>
            <person name="Zhang W."/>
            <person name="Yang X."/>
            <person name="Jeffery I.B."/>
            <person name="Cooney J.C."/>
            <person name="Kagawa T.F."/>
            <person name="Liu W."/>
            <person name="Song Y."/>
            <person name="Salvetti E."/>
            <person name="Wrobel A."/>
            <person name="Rasinkangas P."/>
            <person name="Parkhill J."/>
            <person name="Rea M.C."/>
            <person name="O'Sullivan O."/>
            <person name="Ritari J."/>
            <person name="Douillard F.P."/>
            <person name="Paul Ross R."/>
            <person name="Yang R."/>
            <person name="Briner A.E."/>
            <person name="Felis G.E."/>
            <person name="de Vos W.M."/>
            <person name="Barrangou R."/>
            <person name="Klaenhammer T.R."/>
            <person name="Caufield P.W."/>
            <person name="Cui Y."/>
            <person name="Zhang H."/>
            <person name="O'Toole P.W."/>
        </authorList>
    </citation>
    <scope>NUCLEOTIDE SEQUENCE [LARGE SCALE GENOMIC DNA]</scope>
    <source>
        <strain evidence="4 5">DSM 17896</strain>
    </source>
</reference>
<name>A0A0R2I1A0_9LACO</name>
<dbReference type="EMBL" id="JQBW01000007">
    <property type="protein sequence ID" value="KRN58944.1"/>
    <property type="molecule type" value="Genomic_DNA"/>
</dbReference>
<keyword evidence="1" id="KW-0732">Signal</keyword>
<feature type="region of interest" description="Disordered" evidence="2">
    <location>
        <begin position="42"/>
        <end position="127"/>
    </location>
</feature>
<feature type="compositionally biased region" description="Low complexity" evidence="2">
    <location>
        <begin position="73"/>
        <end position="124"/>
    </location>
</feature>
<dbReference type="Proteomes" id="UP000050934">
    <property type="component" value="Unassembled WGS sequence"/>
</dbReference>
<dbReference type="PATRIC" id="fig|396268.3.peg.278"/>